<gene>
    <name evidence="1" type="ORF">T265_08707</name>
</gene>
<proteinExistence type="predicted"/>
<keyword evidence="2" id="KW-1185">Reference proteome</keyword>
<dbReference type="KEGG" id="ovi:T265_08707"/>
<organism evidence="1 2">
    <name type="scientific">Opisthorchis viverrini</name>
    <name type="common">Southeast Asian liver fluke</name>
    <dbReference type="NCBI Taxonomy" id="6198"/>
    <lineage>
        <taxon>Eukaryota</taxon>
        <taxon>Metazoa</taxon>
        <taxon>Spiralia</taxon>
        <taxon>Lophotrochozoa</taxon>
        <taxon>Platyhelminthes</taxon>
        <taxon>Trematoda</taxon>
        <taxon>Digenea</taxon>
        <taxon>Opisthorchiida</taxon>
        <taxon>Opisthorchiata</taxon>
        <taxon>Opisthorchiidae</taxon>
        <taxon>Opisthorchis</taxon>
    </lineage>
</organism>
<accession>A0A074Z8D8</accession>
<evidence type="ECO:0000313" key="1">
    <source>
        <dbReference type="EMBL" id="KER23383.1"/>
    </source>
</evidence>
<dbReference type="AlphaFoldDB" id="A0A074Z8D8"/>
<name>A0A074Z8D8_OPIVI</name>
<sequence>MTTKQIHCFRKNPLFVCTENFGQGLLSTYPLVEIIPGLSATHRHLPTRGIRQGSAIAPFWCPAAMPHEVGTRAWMLPGRPSLDRVSRETEVEFEPRTFWSINSRSNHFAPFRCLAATPPEESSRSETLSGCQAYTGAVEKLRLGSNHEPSRQLGRPGNIPALVIPSGGMAARRRKGSQSELYVFNRTNYTEIALTEWTHGTRDIGNKWTGTKWTLEPREEILLHDLFTNAFLP</sequence>
<protein>
    <submittedName>
        <fullName evidence="1">Uncharacterized protein</fullName>
    </submittedName>
</protein>
<dbReference type="EMBL" id="KL596851">
    <property type="protein sequence ID" value="KER23383.1"/>
    <property type="molecule type" value="Genomic_DNA"/>
</dbReference>
<dbReference type="RefSeq" id="XP_009172851.1">
    <property type="nucleotide sequence ID" value="XM_009174587.1"/>
</dbReference>
<dbReference type="CTD" id="20322886"/>
<reference evidence="1 2" key="1">
    <citation type="submission" date="2013-11" db="EMBL/GenBank/DDBJ databases">
        <title>Opisthorchis viverrini - life in the bile duct.</title>
        <authorList>
            <person name="Young N.D."/>
            <person name="Nagarajan N."/>
            <person name="Lin S.J."/>
            <person name="Korhonen P.K."/>
            <person name="Jex A.R."/>
            <person name="Hall R.S."/>
            <person name="Safavi-Hemami H."/>
            <person name="Kaewkong W."/>
            <person name="Bertrand D."/>
            <person name="Gao S."/>
            <person name="Seet Q."/>
            <person name="Wongkham S."/>
            <person name="Teh B.T."/>
            <person name="Wongkham C."/>
            <person name="Intapan P.M."/>
            <person name="Maleewong W."/>
            <person name="Yang X."/>
            <person name="Hu M."/>
            <person name="Wang Z."/>
            <person name="Hofmann A."/>
            <person name="Sternberg P.W."/>
            <person name="Tan P."/>
            <person name="Wang J."/>
            <person name="Gasser R.B."/>
        </authorList>
    </citation>
    <scope>NUCLEOTIDE SEQUENCE [LARGE SCALE GENOMIC DNA]</scope>
</reference>
<dbReference type="GeneID" id="20322886"/>
<dbReference type="OrthoDB" id="5062908at2759"/>
<evidence type="ECO:0000313" key="2">
    <source>
        <dbReference type="Proteomes" id="UP000054324"/>
    </source>
</evidence>
<dbReference type="Proteomes" id="UP000054324">
    <property type="component" value="Unassembled WGS sequence"/>
</dbReference>